<protein>
    <recommendedName>
        <fullName evidence="5">Lipoprotein LprG</fullName>
    </recommendedName>
</protein>
<dbReference type="eggNOG" id="ENOG50333DA">
    <property type="taxonomic scope" value="Bacteria"/>
</dbReference>
<evidence type="ECO:0000256" key="1">
    <source>
        <dbReference type="SAM" id="MobiDB-lite"/>
    </source>
</evidence>
<dbReference type="PROSITE" id="PS51257">
    <property type="entry name" value="PROKAR_LIPOPROTEIN"/>
    <property type="match status" value="1"/>
</dbReference>
<organism evidence="3 4">
    <name type="scientific">Allokutzneria albata</name>
    <name type="common">Kibdelosporangium albatum</name>
    <dbReference type="NCBI Taxonomy" id="211114"/>
    <lineage>
        <taxon>Bacteria</taxon>
        <taxon>Bacillati</taxon>
        <taxon>Actinomycetota</taxon>
        <taxon>Actinomycetes</taxon>
        <taxon>Pseudonocardiales</taxon>
        <taxon>Pseudonocardiaceae</taxon>
        <taxon>Allokutzneria</taxon>
    </lineage>
</organism>
<dbReference type="Proteomes" id="UP000183376">
    <property type="component" value="Chromosome I"/>
</dbReference>
<feature type="signal peptide" evidence="2">
    <location>
        <begin position="1"/>
        <end position="20"/>
    </location>
</feature>
<keyword evidence="4" id="KW-1185">Reference proteome</keyword>
<accession>A0A1H0BH69</accession>
<dbReference type="AlphaFoldDB" id="A0A1H0BH69"/>
<sequence length="296" mass="30455">MRRTTIVTLTGLALVGVLTACGSAQPGEAVPAAGSGQAAPATTSAPGGGGAASGPLESLTGKAVEAMKVKKTAKISVSGSGPGAEAIGGNGQIRLDGNDLSMAMTSKVPGEDGQPAGETKLLFVGNTLYVEPPKDMPVPPGKKWMKIDPKGTDVMSKLLGPLAQQMRDSADPKVTFQKFGDGGTLGGSTPTTLDGAPATQHKIDVDLNRLIAKTADPLQKLSLELLVKNGVTSMTYDFWTDAQNLPLQFQFSQKMPNAPAATTVTAKYTAWGEPVDIKAPADSEIAPPVELPQPPR</sequence>
<evidence type="ECO:0000256" key="2">
    <source>
        <dbReference type="SAM" id="SignalP"/>
    </source>
</evidence>
<keyword evidence="2" id="KW-0732">Signal</keyword>
<evidence type="ECO:0000313" key="3">
    <source>
        <dbReference type="EMBL" id="SDN44972.1"/>
    </source>
</evidence>
<reference evidence="3 4" key="1">
    <citation type="submission" date="2016-10" db="EMBL/GenBank/DDBJ databases">
        <authorList>
            <person name="de Groot N.N."/>
        </authorList>
    </citation>
    <scope>NUCLEOTIDE SEQUENCE [LARGE SCALE GENOMIC DNA]</scope>
    <source>
        <strain evidence="3 4">DSM 44149</strain>
    </source>
</reference>
<feature type="region of interest" description="Disordered" evidence="1">
    <location>
        <begin position="27"/>
        <end position="56"/>
    </location>
</feature>
<gene>
    <name evidence="3" type="ORF">SAMN04489726_6667</name>
</gene>
<dbReference type="Gene3D" id="2.50.20.20">
    <property type="match status" value="1"/>
</dbReference>
<dbReference type="RefSeq" id="WP_030426788.1">
    <property type="nucleotide sequence ID" value="NZ_JOEF01000001.1"/>
</dbReference>
<evidence type="ECO:0000313" key="4">
    <source>
        <dbReference type="Proteomes" id="UP000183376"/>
    </source>
</evidence>
<proteinExistence type="predicted"/>
<dbReference type="STRING" id="211114.SAMN04489726_6667"/>
<dbReference type="EMBL" id="LT629701">
    <property type="protein sequence ID" value="SDN44972.1"/>
    <property type="molecule type" value="Genomic_DNA"/>
</dbReference>
<name>A0A1H0BH69_ALLAB</name>
<feature type="chain" id="PRO_5038458059" description="Lipoprotein LprG" evidence="2">
    <location>
        <begin position="21"/>
        <end position="296"/>
    </location>
</feature>
<evidence type="ECO:0008006" key="5">
    <source>
        <dbReference type="Google" id="ProtNLM"/>
    </source>
</evidence>
<dbReference type="OrthoDB" id="3427828at2"/>
<feature type="compositionally biased region" description="Low complexity" evidence="1">
    <location>
        <begin position="31"/>
        <end position="45"/>
    </location>
</feature>